<evidence type="ECO:0000313" key="1">
    <source>
        <dbReference type="EMBL" id="KAH7667369.1"/>
    </source>
</evidence>
<keyword evidence="2" id="KW-1185">Reference proteome</keyword>
<accession>A0ACB7V2E3</accession>
<gene>
    <name evidence="1" type="ORF">IHE45_12G053900</name>
</gene>
<evidence type="ECO:0000313" key="2">
    <source>
        <dbReference type="Proteomes" id="UP000827976"/>
    </source>
</evidence>
<keyword evidence="1" id="KW-0378">Hydrolase</keyword>
<dbReference type="EC" id="3.1.1.3" evidence="1"/>
<proteinExistence type="predicted"/>
<reference evidence="2" key="1">
    <citation type="journal article" date="2022" name="Nat. Commun.">
        <title>Chromosome evolution and the genetic basis of agronomically important traits in greater yam.</title>
        <authorList>
            <person name="Bredeson J.V."/>
            <person name="Lyons J.B."/>
            <person name="Oniyinde I.O."/>
            <person name="Okereke N.R."/>
            <person name="Kolade O."/>
            <person name="Nnabue I."/>
            <person name="Nwadili C.O."/>
            <person name="Hribova E."/>
            <person name="Parker M."/>
            <person name="Nwogha J."/>
            <person name="Shu S."/>
            <person name="Carlson J."/>
            <person name="Kariba R."/>
            <person name="Muthemba S."/>
            <person name="Knop K."/>
            <person name="Barton G.J."/>
            <person name="Sherwood A.V."/>
            <person name="Lopez-Montes A."/>
            <person name="Asiedu R."/>
            <person name="Jamnadass R."/>
            <person name="Muchugi A."/>
            <person name="Goodstein D."/>
            <person name="Egesi C.N."/>
            <person name="Featherston J."/>
            <person name="Asfaw A."/>
            <person name="Simpson G.G."/>
            <person name="Dolezel J."/>
            <person name="Hendre P.S."/>
            <person name="Van Deynze A."/>
            <person name="Kumar P.L."/>
            <person name="Obidiegwu J.E."/>
            <person name="Bhattacharjee R."/>
            <person name="Rokhsar D.S."/>
        </authorList>
    </citation>
    <scope>NUCLEOTIDE SEQUENCE [LARGE SCALE GENOMIC DNA]</scope>
    <source>
        <strain evidence="2">cv. TDa95/00328</strain>
    </source>
</reference>
<name>A0ACB7V2E3_DIOAL</name>
<dbReference type="Proteomes" id="UP000827976">
    <property type="component" value="Chromosome 12"/>
</dbReference>
<protein>
    <submittedName>
        <fullName evidence="1">Triacylglycerol lipase protein</fullName>
        <ecNumber evidence="1">3.1.1.3</ecNumber>
    </submittedName>
</protein>
<organism evidence="1 2">
    <name type="scientific">Dioscorea alata</name>
    <name type="common">Purple yam</name>
    <dbReference type="NCBI Taxonomy" id="55571"/>
    <lineage>
        <taxon>Eukaryota</taxon>
        <taxon>Viridiplantae</taxon>
        <taxon>Streptophyta</taxon>
        <taxon>Embryophyta</taxon>
        <taxon>Tracheophyta</taxon>
        <taxon>Spermatophyta</taxon>
        <taxon>Magnoliopsida</taxon>
        <taxon>Liliopsida</taxon>
        <taxon>Dioscoreales</taxon>
        <taxon>Dioscoreaceae</taxon>
        <taxon>Dioscorea</taxon>
    </lineage>
</organism>
<dbReference type="EMBL" id="CM037022">
    <property type="protein sequence ID" value="KAH7667369.1"/>
    <property type="molecule type" value="Genomic_DNA"/>
</dbReference>
<comment type="caution">
    <text evidence="1">The sequence shown here is derived from an EMBL/GenBank/DDBJ whole genome shotgun (WGS) entry which is preliminary data.</text>
</comment>
<sequence>MLSARAIAMRARYALISSLNFIVFTIMDFLDFLFCFFYLFLDRFLEENPVPCYCYVKCEDEDELSESLCGRSNLFRKMVACCRRRRKRNGVLRPSFRRWSDCGCSECASWMEEEQKLHFVVKKAFQDKREDPQKDSIENVIFIHGFLSSSLVWVETVFPNISENAGLSLLAVDLLGFGKSPKPMDCLYRLKDHLDMIEKSLIEPFHLESFHLVAHSMGCIIALALAAKYPKHIKSITLVGVPYLSLKSTGEKASLTAMNAMCEKKIWPPLAFSSAIMTWYEHLGRTTCLIFCRNHAFWEWLMKLFTRDIHFMLRDMTRHTHHSAWHTMHNVICGEAKFLDNYLETVKREGIPVKIIQGDKDQVTPLEYGFKLKEKLPHSELQIIPNADHQTVFLGREKEFTGELQQFWLSSIQCKSASKVA</sequence>